<feature type="repeat" description="ANK" evidence="9">
    <location>
        <begin position="2341"/>
        <end position="2363"/>
    </location>
</feature>
<dbReference type="InterPro" id="IPR021939">
    <property type="entry name" value="KN_motif"/>
</dbReference>
<sequence>MLSFFFVITGPKGNGWLVNACAYCLPLPRHRRRRQPKQLLQPSKIRRAPRCMVKTIARLRLPADGGSILNAMKQLCTFGCCYCIITTFSILIRCVLCQGGEDAQLACERNCEIHDTMKAYENCLRRCYNYVDYENILNSLPATVSNKTYAKPPANVTVVFSVRKQYASKHLKAVVHWDAETDSNREAFYLIFTAKSEACELLFPGYYALKIPAGLDLIVHFKVYGTSTIQDFNVHGFSIFENVASARSWEIPTHTVELLPLTLNFGCRYRVELRSEPYVYGDPNYAVIVTVKIPTCVDSYCSCSAQPRVARPEIRSLVPFWDAKDETFKALLTWNFRWPKEQQNVSIEFHVRIADLIRKANVPPWRNVFRLRPAHLIIQARQDQQTYEALLVDLKNQTDYQVQIFALSQHLCKSKEVLRDFFVDVLLQGATNYTAQVEVGIRNTVPNFSTPLTEQMSTVALYTELANTTENPLPSASAIPVPTVTTHEHYLIAILPTFSVLLIVIAGISCHLYRRKGLKPLVAKEKFLRVPNVPTFDVERVADSIMETNILYTEKEISDAQRLGLTDQFEISYDRLTFANASEEEKSAFRLEIDTMKLAGNHPNIIQMYGCVTLQDPNCMVMEYIPYGDLLQYLKTVRKEYEKRLSVSLKEYVNDSSFELLNYDGESAFERKVFPDSQLPKEGESALPRLSYSLDAAELQNFALQIANGMAHLESLCITHRDLAARNVLVGRGKCLKISDFGLSRSGIYVKTTSGRVPLRWLSIEAMRDHTYSTKSDMWAYGVVLWEICTLGGFPYSNVPDKEILLYLESGKRLEKPVCCSDAIYQLMLQCWSELPEDRPSFLRMQEMMKELTQGNRMYVDFYDYCDSEEPRGALGRRGSTCSTARMHWFTNSYQRSRESSRLADRPAAVKLAGTIGSKTLPMEQPRKTTKCYCCPYGYHIDLDFVKYAENNNSSCRLYPTNLRHPLSLQHGHQRRSRNLSKYHHSTKQTSWKKPGSQEGYCHVDKYDWTKAESSHRRLMSPNELAVDSSISSCIFSDSLENLVSDFEETLSRSSGTLPRGVVVSRNDKDYCSDNELEAFRRNGSFRTPAIKASSGRTEGYTSDCAYLPACLNKYRNAARGTTGLPASSLTESKPPVEALRSINGGETRPNLSSVPAVKSVSIKGNSGKEAPSRSAGASMPIFFNLSGEVATDLHNLSNSMRSSESPISLTSDSCLATSDASNLGQEVSKSVSELLEAVHRHMKHSLNHIEHLENRIRLSPRMTYEMCRIKDEKESLARQWNAAASKELSSRRKGFSSKADHAGDTLLKGNVRRGDAKMLSSTSLMDETSCKVPYGEQKLEVEEFAAKTRKPNSTSLNSAYAAREHSRSGRSFSSGSDLGCSLKSHGVTESLNLNSFPSIRRLSSGSSTPVSNGRRRFGKVVNYTSDSEIASRSADCAASLRRSKHLLRYPHNDLGNFSNHTVPRYDENIPIAKLDCQTWTSAKFQSSSNVLNRPESGQQSEKKLAQDIPSPSLQTSISATVSQSITGRHTTSEQPQAVKWDEDAEKLEAPTEVAIQSLRLDTELVEAKVVQSNGQTLNSPVGNVNERLCSVCQEKLTSIERNRTEISTTEHATETDNCLCLVCVKLRAKSLVTRAVSTDTVVKVDMGTKMPLVEHTAVEKHDKTVETEKPTVVASKDCAVETERLKVQCAEVSTENPGYCSIEVCTDALCVADASSEVEKAFLLASGYWKHANVSTETPLKNSIGFNTDPCKMVDPVERMDCCTSTDCQVEENIAGPSSLLQSTGIQACTELVEKSCSTTFVAHNCSATDTKDLITKANAMTNTEEKKTLKTSIGTNTMSNLTSRSVRVGACHEDTAIASRRRSAETNTDRPKLLDSSSMTEPTIMFSKAVATSLKTRDSAVLTKIKTMTIGTSTHVDPFSESILPEVTDSTFDTDRKKFRLSALTSPLSWKRRNAPSGSEKSPIGRSFDSSPASPVANSEDEHSISKEPPNEDNILPLELDVELVPMETNPFQEEEIACLEDTNDRLFSLEESQYSDDSALDDEDTEPSSSQGARSPTHKFDITKPRPTRAFHLSKAAAVKKLLTIDKSNRASSNSFANGYFRRSTAASSSVRVAKNKGDHLAFIESKCSSKDKQQRSDRQPMAAVRGAKGRPEVKKLTSDDPSSSSKEGKKGKAPLAASVESRNSKLTLQDAQSSGQDEPQPMGASGKRADKRKFHSANRQGTVAVSDSETSEIECPTTNVKDEQSHKRPKAANDLIRRSSQRETLEEALRLLEESSKVTTDSVDELQEWARHYVQHTWLKAAARRTADAAQVEKFLKLVETRGQQLLKMVVNVSDENDNSALHYSVSHGNFDVVSLLLDCKQCEVDKPNKAGYTPAMLAALSADLTDTNRMVMQRLFQMADVNIRTKQHGQTAIMLAASHGKMDAVTMLIENGADVNMQDEDGSTALMCAAEHGHKEIVRLLLDIPQIDASMVDQEGSTALAIAVENGYKDIGLLIYAHLNHDHSSLPGTRDYL</sequence>
<keyword evidence="5" id="KW-0067">ATP-binding</keyword>
<dbReference type="GO" id="GO:0005737">
    <property type="term" value="C:cytoplasm"/>
    <property type="evidence" value="ECO:0007669"/>
    <property type="project" value="TreeGrafter"/>
</dbReference>
<dbReference type="GO" id="GO:0030837">
    <property type="term" value="P:negative regulation of actin filament polymerization"/>
    <property type="evidence" value="ECO:0007669"/>
    <property type="project" value="InterPro"/>
</dbReference>
<keyword evidence="1" id="KW-0808">Transferase</keyword>
<dbReference type="CDD" id="cd00192">
    <property type="entry name" value="PTKc"/>
    <property type="match status" value="1"/>
</dbReference>
<dbReference type="Pfam" id="PF12796">
    <property type="entry name" value="Ank_2"/>
    <property type="match status" value="2"/>
</dbReference>
<feature type="repeat" description="ANK" evidence="9">
    <location>
        <begin position="2413"/>
        <end position="2445"/>
    </location>
</feature>
<organism evidence="12 13">
    <name type="scientific">Trichuris suis</name>
    <name type="common">pig whipworm</name>
    <dbReference type="NCBI Taxonomy" id="68888"/>
    <lineage>
        <taxon>Eukaryota</taxon>
        <taxon>Metazoa</taxon>
        <taxon>Ecdysozoa</taxon>
        <taxon>Nematoda</taxon>
        <taxon>Enoplea</taxon>
        <taxon>Dorylaimia</taxon>
        <taxon>Trichinellida</taxon>
        <taxon>Trichuridae</taxon>
        <taxon>Trichuris</taxon>
    </lineage>
</organism>
<dbReference type="Pfam" id="PF12075">
    <property type="entry name" value="KN_motif"/>
    <property type="match status" value="1"/>
</dbReference>
<evidence type="ECO:0000256" key="8">
    <source>
        <dbReference type="ARBA" id="ARBA00023137"/>
    </source>
</evidence>
<keyword evidence="8" id="KW-0829">Tyrosine-protein kinase</keyword>
<evidence type="ECO:0000259" key="11">
    <source>
        <dbReference type="PROSITE" id="PS50011"/>
    </source>
</evidence>
<dbReference type="EMBL" id="KL363193">
    <property type="protein sequence ID" value="KFD56473.1"/>
    <property type="molecule type" value="Genomic_DNA"/>
</dbReference>
<feature type="compositionally biased region" description="Basic and acidic residues" evidence="10">
    <location>
        <begin position="2128"/>
        <end position="2142"/>
    </location>
</feature>
<dbReference type="Gene3D" id="1.10.510.10">
    <property type="entry name" value="Transferase(Phosphotransferase) domain 1"/>
    <property type="match status" value="1"/>
</dbReference>
<reference evidence="12 13" key="1">
    <citation type="journal article" date="2014" name="Nat. Genet.">
        <title>Genome and transcriptome of the porcine whipworm Trichuris suis.</title>
        <authorList>
            <person name="Jex A.R."/>
            <person name="Nejsum P."/>
            <person name="Schwarz E.M."/>
            <person name="Hu L."/>
            <person name="Young N.D."/>
            <person name="Hall R.S."/>
            <person name="Korhonen P.K."/>
            <person name="Liao S."/>
            <person name="Thamsborg S."/>
            <person name="Xia J."/>
            <person name="Xu P."/>
            <person name="Wang S."/>
            <person name="Scheerlinck J.P."/>
            <person name="Hofmann A."/>
            <person name="Sternberg P.W."/>
            <person name="Wang J."/>
            <person name="Gasser R.B."/>
        </authorList>
    </citation>
    <scope>NUCLEOTIDE SEQUENCE [LARGE SCALE GENOMIC DNA]</scope>
    <source>
        <strain evidence="12">DCEP-RM93M</strain>
    </source>
</reference>
<evidence type="ECO:0000256" key="5">
    <source>
        <dbReference type="ARBA" id="ARBA00022840"/>
    </source>
</evidence>
<dbReference type="PROSITE" id="PS00109">
    <property type="entry name" value="PROTEIN_KINASE_TYR"/>
    <property type="match status" value="1"/>
</dbReference>
<dbReference type="InterPro" id="IPR036770">
    <property type="entry name" value="Ankyrin_rpt-contain_sf"/>
</dbReference>
<evidence type="ECO:0000256" key="3">
    <source>
        <dbReference type="ARBA" id="ARBA00022741"/>
    </source>
</evidence>
<dbReference type="InterPro" id="IPR020635">
    <property type="entry name" value="Tyr_kinase_cat_dom"/>
</dbReference>
<dbReference type="Gene3D" id="3.30.200.20">
    <property type="entry name" value="Phosphorylase Kinase, domain 1"/>
    <property type="match status" value="1"/>
</dbReference>
<dbReference type="InterPro" id="IPR000719">
    <property type="entry name" value="Prot_kinase_dom"/>
</dbReference>
<feature type="compositionally biased region" description="Polar residues" evidence="10">
    <location>
        <begin position="1970"/>
        <end position="1979"/>
    </location>
</feature>
<dbReference type="GO" id="GO:0005856">
    <property type="term" value="C:cytoskeleton"/>
    <property type="evidence" value="ECO:0007669"/>
    <property type="project" value="TreeGrafter"/>
</dbReference>
<dbReference type="Pfam" id="PF07714">
    <property type="entry name" value="PK_Tyr_Ser-Thr"/>
    <property type="match status" value="1"/>
</dbReference>
<dbReference type="SUPFAM" id="SSF56112">
    <property type="entry name" value="Protein kinase-like (PK-like)"/>
    <property type="match status" value="1"/>
</dbReference>
<evidence type="ECO:0000256" key="4">
    <source>
        <dbReference type="ARBA" id="ARBA00022777"/>
    </source>
</evidence>
<dbReference type="GO" id="GO:0005524">
    <property type="term" value="F:ATP binding"/>
    <property type="evidence" value="ECO:0007669"/>
    <property type="project" value="UniProtKB-KW"/>
</dbReference>
<protein>
    <recommendedName>
        <fullName evidence="11">Protein kinase domain-containing protein</fullName>
    </recommendedName>
</protein>
<dbReference type="PANTHER" id="PTHR24168">
    <property type="entry name" value="KN MOTIF AND ANKYRIN REPEAT DOMAIN-CONTAINING"/>
    <property type="match status" value="1"/>
</dbReference>
<dbReference type="InterPro" id="IPR047184">
    <property type="entry name" value="KANK1-4"/>
</dbReference>
<dbReference type="SUPFAM" id="SSF48403">
    <property type="entry name" value="Ankyrin repeat"/>
    <property type="match status" value="1"/>
</dbReference>
<feature type="domain" description="Protein kinase" evidence="11">
    <location>
        <begin position="498"/>
        <end position="852"/>
    </location>
</feature>
<feature type="compositionally biased region" description="Polar residues" evidence="10">
    <location>
        <begin position="1488"/>
        <end position="1500"/>
    </location>
</feature>
<evidence type="ECO:0000256" key="2">
    <source>
        <dbReference type="ARBA" id="ARBA00022737"/>
    </source>
</evidence>
<keyword evidence="6 9" id="KW-0040">ANK repeat</keyword>
<dbReference type="Gene3D" id="1.25.40.20">
    <property type="entry name" value="Ankyrin repeat-containing domain"/>
    <property type="match status" value="1"/>
</dbReference>
<dbReference type="InterPro" id="IPR008266">
    <property type="entry name" value="Tyr_kinase_AS"/>
</dbReference>
<dbReference type="InterPro" id="IPR001245">
    <property type="entry name" value="Ser-Thr/Tyr_kinase_cat_dom"/>
</dbReference>
<dbReference type="SMART" id="SM00219">
    <property type="entry name" value="TyrKc"/>
    <property type="match status" value="1"/>
</dbReference>
<evidence type="ECO:0000256" key="7">
    <source>
        <dbReference type="ARBA" id="ARBA00023054"/>
    </source>
</evidence>
<feature type="compositionally biased region" description="Basic residues" evidence="10">
    <location>
        <begin position="972"/>
        <end position="987"/>
    </location>
</feature>
<dbReference type="PANTHER" id="PTHR24168:SF21">
    <property type="entry name" value="KANK, ISOFORM D"/>
    <property type="match status" value="1"/>
</dbReference>
<feature type="compositionally biased region" description="Basic and acidic residues" evidence="10">
    <location>
        <begin position="2153"/>
        <end position="2162"/>
    </location>
</feature>
<feature type="region of interest" description="Disordered" evidence="10">
    <location>
        <begin position="1488"/>
        <end position="1538"/>
    </location>
</feature>
<dbReference type="GO" id="GO:0004713">
    <property type="term" value="F:protein tyrosine kinase activity"/>
    <property type="evidence" value="ECO:0007669"/>
    <property type="project" value="UniProtKB-KW"/>
</dbReference>
<feature type="region of interest" description="Disordered" evidence="10">
    <location>
        <begin position="2128"/>
        <end position="2264"/>
    </location>
</feature>
<dbReference type="PROSITE" id="PS50297">
    <property type="entry name" value="ANK_REP_REGION"/>
    <property type="match status" value="3"/>
</dbReference>
<evidence type="ECO:0000256" key="6">
    <source>
        <dbReference type="ARBA" id="ARBA00023043"/>
    </source>
</evidence>
<dbReference type="PROSITE" id="PS50011">
    <property type="entry name" value="PROTEIN_KINASE_DOM"/>
    <property type="match status" value="1"/>
</dbReference>
<feature type="compositionally biased region" description="Polar residues" evidence="10">
    <location>
        <begin position="2221"/>
        <end position="2232"/>
    </location>
</feature>
<feature type="compositionally biased region" description="Basic and acidic residues" evidence="10">
    <location>
        <begin position="1864"/>
        <end position="1875"/>
    </location>
</feature>
<feature type="region of interest" description="Disordered" evidence="10">
    <location>
        <begin position="969"/>
        <end position="997"/>
    </location>
</feature>
<feature type="region of interest" description="Disordered" evidence="10">
    <location>
        <begin position="1860"/>
        <end position="1881"/>
    </location>
</feature>
<dbReference type="SMART" id="SM00248">
    <property type="entry name" value="ANK"/>
    <property type="match status" value="5"/>
</dbReference>
<dbReference type="InterPro" id="IPR002110">
    <property type="entry name" value="Ankyrin_rpt"/>
</dbReference>
<feature type="region of interest" description="Disordered" evidence="10">
    <location>
        <begin position="1952"/>
        <end position="1997"/>
    </location>
</feature>
<dbReference type="InterPro" id="IPR011009">
    <property type="entry name" value="Kinase-like_dom_sf"/>
</dbReference>
<keyword evidence="7" id="KW-0175">Coiled coil</keyword>
<keyword evidence="2" id="KW-0677">Repeat</keyword>
<accession>A0A085MGX7</accession>
<feature type="compositionally biased region" description="Polar residues" evidence="10">
    <location>
        <begin position="2184"/>
        <end position="2201"/>
    </location>
</feature>
<keyword evidence="4" id="KW-0418">Kinase</keyword>
<name>A0A085MGX7_9BILA</name>
<feature type="region of interest" description="Disordered" evidence="10">
    <location>
        <begin position="2036"/>
        <end position="2071"/>
    </location>
</feature>
<feature type="repeat" description="ANK" evidence="9">
    <location>
        <begin position="2446"/>
        <end position="2468"/>
    </location>
</feature>
<gene>
    <name evidence="12" type="ORF">M513_02577</name>
</gene>
<evidence type="ECO:0000256" key="9">
    <source>
        <dbReference type="PROSITE-ProRule" id="PRU00023"/>
    </source>
</evidence>
<feature type="region of interest" description="Disordered" evidence="10">
    <location>
        <begin position="1351"/>
        <end position="1375"/>
    </location>
</feature>
<dbReference type="PROSITE" id="PS50088">
    <property type="entry name" value="ANK_REPEAT"/>
    <property type="match status" value="3"/>
</dbReference>
<feature type="compositionally biased region" description="Polar residues" evidence="10">
    <location>
        <begin position="1510"/>
        <end position="1536"/>
    </location>
</feature>
<evidence type="ECO:0000313" key="13">
    <source>
        <dbReference type="Proteomes" id="UP000030764"/>
    </source>
</evidence>
<evidence type="ECO:0000256" key="10">
    <source>
        <dbReference type="SAM" id="MobiDB-lite"/>
    </source>
</evidence>
<dbReference type="Proteomes" id="UP000030764">
    <property type="component" value="Unassembled WGS sequence"/>
</dbReference>
<keyword evidence="3" id="KW-0547">Nucleotide-binding</keyword>
<feature type="compositionally biased region" description="Basic and acidic residues" evidence="10">
    <location>
        <begin position="1982"/>
        <end position="1992"/>
    </location>
</feature>
<evidence type="ECO:0000256" key="1">
    <source>
        <dbReference type="ARBA" id="ARBA00022679"/>
    </source>
</evidence>
<keyword evidence="13" id="KW-1185">Reference proteome</keyword>
<proteinExistence type="predicted"/>
<evidence type="ECO:0000313" key="12">
    <source>
        <dbReference type="EMBL" id="KFD56473.1"/>
    </source>
</evidence>
<dbReference type="FunFam" id="1.10.510.10:FF:000554">
    <property type="entry name" value="Predicted protein"/>
    <property type="match status" value="1"/>
</dbReference>